<dbReference type="GO" id="GO:0008168">
    <property type="term" value="F:methyltransferase activity"/>
    <property type="evidence" value="ECO:0007669"/>
    <property type="project" value="UniProtKB-KW"/>
</dbReference>
<protein>
    <submittedName>
        <fullName evidence="2">Class I SAM-dependent methyltransferase</fullName>
        <ecNumber evidence="2">2.1.-.-</ecNumber>
    </submittedName>
</protein>
<dbReference type="SUPFAM" id="SSF53335">
    <property type="entry name" value="S-adenosyl-L-methionine-dependent methyltransferases"/>
    <property type="match status" value="1"/>
</dbReference>
<name>A0ABV5VUK4_9BACL</name>
<dbReference type="Gene3D" id="3.40.50.150">
    <property type="entry name" value="Vaccinia Virus protein VP39"/>
    <property type="match status" value="1"/>
</dbReference>
<evidence type="ECO:0000259" key="1">
    <source>
        <dbReference type="Pfam" id="PF13649"/>
    </source>
</evidence>
<dbReference type="InterPro" id="IPR029063">
    <property type="entry name" value="SAM-dependent_MTases_sf"/>
</dbReference>
<feature type="domain" description="Methyltransferase" evidence="1">
    <location>
        <begin position="44"/>
        <end position="138"/>
    </location>
</feature>
<dbReference type="GO" id="GO:0032259">
    <property type="term" value="P:methylation"/>
    <property type="evidence" value="ECO:0007669"/>
    <property type="project" value="UniProtKB-KW"/>
</dbReference>
<sequence>MSFNNVKSYEGIVAETYDMRFSGGTFDDTEFYKQMITEVPGAALELGCGTGRLLLPYLDEGLDVDGVDCSKAMLDICRAKAEINKLSPVLYDQYMQHLNLPKKYKTIYIPAASFMLLSEREDALKALERIYAHLEHGGQTLIPLFIPKDQLLNNDDEWVPGLMGTRSDGSEVKISSKSKVNFLEQVQTKTERYEIFKDGVLIDTQYSTTKLRWFFKYEFIMMLEKVGFNDVSVYGGYYLQEVNQDQNFMIIRARK</sequence>
<keyword evidence="2" id="KW-0808">Transferase</keyword>
<keyword evidence="2" id="KW-0489">Methyltransferase</keyword>
<reference evidence="2 3" key="1">
    <citation type="submission" date="2024-09" db="EMBL/GenBank/DDBJ databases">
        <authorList>
            <person name="Sun Q."/>
            <person name="Mori K."/>
        </authorList>
    </citation>
    <scope>NUCLEOTIDE SEQUENCE [LARGE SCALE GENOMIC DNA]</scope>
    <source>
        <strain evidence="2 3">JCM 12520</strain>
    </source>
</reference>
<accession>A0ABV5VUK4</accession>
<gene>
    <name evidence="2" type="ORF">ACFFNY_09895</name>
</gene>
<dbReference type="Pfam" id="PF13649">
    <property type="entry name" value="Methyltransf_25"/>
    <property type="match status" value="1"/>
</dbReference>
<dbReference type="InterPro" id="IPR041698">
    <property type="entry name" value="Methyltransf_25"/>
</dbReference>
<dbReference type="Gene3D" id="2.20.25.110">
    <property type="entry name" value="S-adenosyl-L-methionine-dependent methyltransferases"/>
    <property type="match status" value="1"/>
</dbReference>
<dbReference type="EC" id="2.1.-.-" evidence="2"/>
<dbReference type="CDD" id="cd02440">
    <property type="entry name" value="AdoMet_MTases"/>
    <property type="match status" value="1"/>
</dbReference>
<proteinExistence type="predicted"/>
<comment type="caution">
    <text evidence="2">The sequence shown here is derived from an EMBL/GenBank/DDBJ whole genome shotgun (WGS) entry which is preliminary data.</text>
</comment>
<organism evidence="2 3">
    <name type="scientific">Paenibacillus hodogayensis</name>
    <dbReference type="NCBI Taxonomy" id="279208"/>
    <lineage>
        <taxon>Bacteria</taxon>
        <taxon>Bacillati</taxon>
        <taxon>Bacillota</taxon>
        <taxon>Bacilli</taxon>
        <taxon>Bacillales</taxon>
        <taxon>Paenibacillaceae</taxon>
        <taxon>Paenibacillus</taxon>
    </lineage>
</organism>
<keyword evidence="3" id="KW-1185">Reference proteome</keyword>
<dbReference type="EMBL" id="JBHMAG010000007">
    <property type="protein sequence ID" value="MFB9751882.1"/>
    <property type="molecule type" value="Genomic_DNA"/>
</dbReference>
<evidence type="ECO:0000313" key="3">
    <source>
        <dbReference type="Proteomes" id="UP001589619"/>
    </source>
</evidence>
<evidence type="ECO:0000313" key="2">
    <source>
        <dbReference type="EMBL" id="MFB9751882.1"/>
    </source>
</evidence>
<dbReference type="RefSeq" id="WP_344912837.1">
    <property type="nucleotide sequence ID" value="NZ_BAAAYO010000010.1"/>
</dbReference>
<dbReference type="Proteomes" id="UP001589619">
    <property type="component" value="Unassembled WGS sequence"/>
</dbReference>